<comment type="caution">
    <text evidence="1">The sequence shown here is derived from an EMBL/GenBank/DDBJ whole genome shotgun (WGS) entry which is preliminary data.</text>
</comment>
<dbReference type="AlphaFoldDB" id="A0A640L126"/>
<reference evidence="1" key="1">
    <citation type="submission" date="2019-11" db="EMBL/GenBank/DDBJ databases">
        <title>Leishmania tarentolae CDS.</title>
        <authorList>
            <person name="Goto Y."/>
            <person name="Yamagishi J."/>
        </authorList>
    </citation>
    <scope>NUCLEOTIDE SEQUENCE [LARGE SCALE GENOMIC DNA]</scope>
    <source>
        <strain evidence="1">Parrot Tar II</strain>
    </source>
</reference>
<evidence type="ECO:0000313" key="1">
    <source>
        <dbReference type="EMBL" id="GET93509.1"/>
    </source>
</evidence>
<proteinExistence type="predicted"/>
<dbReference type="VEuPathDB" id="TriTrypDB:LtaPh_3642751"/>
<protein>
    <submittedName>
        <fullName evidence="1">Uncharacterized protein</fullName>
    </submittedName>
</protein>
<name>A0A640L126_LEITA</name>
<dbReference type="Proteomes" id="UP000419144">
    <property type="component" value="Unassembled WGS sequence"/>
</dbReference>
<gene>
    <name evidence="1" type="ORF">LtaPh_3642751</name>
</gene>
<evidence type="ECO:0000313" key="2">
    <source>
        <dbReference type="Proteomes" id="UP000419144"/>
    </source>
</evidence>
<accession>A0A640L126</accession>
<sequence>MTLKQGQAKGTRNNHCGCQNPLALAYSDASLSRYHLVFFAENLLNLFLYAFSPRRLYLREGRWLKRSALATPELLGEGSDNGANGIPHQCNHLKNKGSVELVARALEHDGGEVGFLAHVRAELLAVRTTANGDEEKLAECGQKEEDEQRQLDLQAAEALQAGHEKGVKAKDSSANCEGLHGTEGSAKIFAAGEVDADWRRSRHICCILARHGDCTHHHGPQRHNHLSILVVV</sequence>
<dbReference type="EMBL" id="BLBS01000057">
    <property type="protein sequence ID" value="GET93509.1"/>
    <property type="molecule type" value="Genomic_DNA"/>
</dbReference>
<organism evidence="1 2">
    <name type="scientific">Leishmania tarentolae</name>
    <name type="common">Sauroleishmania tarentolae</name>
    <dbReference type="NCBI Taxonomy" id="5689"/>
    <lineage>
        <taxon>Eukaryota</taxon>
        <taxon>Discoba</taxon>
        <taxon>Euglenozoa</taxon>
        <taxon>Kinetoplastea</taxon>
        <taxon>Metakinetoplastina</taxon>
        <taxon>Trypanosomatida</taxon>
        <taxon>Trypanosomatidae</taxon>
        <taxon>Leishmaniinae</taxon>
        <taxon>Leishmania</taxon>
        <taxon>lizard Leishmania</taxon>
    </lineage>
</organism>
<keyword evidence="2" id="KW-1185">Reference proteome</keyword>